<evidence type="ECO:0000313" key="2">
    <source>
        <dbReference type="Proteomes" id="UP000887013"/>
    </source>
</evidence>
<dbReference type="Proteomes" id="UP000887013">
    <property type="component" value="Unassembled WGS sequence"/>
</dbReference>
<proteinExistence type="predicted"/>
<dbReference type="AlphaFoldDB" id="A0A8X6N0S4"/>
<comment type="caution">
    <text evidence="1">The sequence shown here is derived from an EMBL/GenBank/DDBJ whole genome shotgun (WGS) entry which is preliminary data.</text>
</comment>
<name>A0A8X6N0S4_NEPPI</name>
<dbReference type="EMBL" id="BMAW01004354">
    <property type="protein sequence ID" value="GFS88310.1"/>
    <property type="molecule type" value="Genomic_DNA"/>
</dbReference>
<gene>
    <name evidence="1" type="ORF">NPIL_702961</name>
</gene>
<evidence type="ECO:0000313" key="1">
    <source>
        <dbReference type="EMBL" id="GFS88310.1"/>
    </source>
</evidence>
<reference evidence="1" key="1">
    <citation type="submission" date="2020-08" db="EMBL/GenBank/DDBJ databases">
        <title>Multicomponent nature underlies the extraordinary mechanical properties of spider dragline silk.</title>
        <authorList>
            <person name="Kono N."/>
            <person name="Nakamura H."/>
            <person name="Mori M."/>
            <person name="Yoshida Y."/>
            <person name="Ohtoshi R."/>
            <person name="Malay A.D."/>
            <person name="Moran D.A.P."/>
            <person name="Tomita M."/>
            <person name="Numata K."/>
            <person name="Arakawa K."/>
        </authorList>
    </citation>
    <scope>NUCLEOTIDE SEQUENCE</scope>
</reference>
<accession>A0A8X6N0S4</accession>
<protein>
    <submittedName>
        <fullName evidence="1">Uncharacterized protein</fullName>
    </submittedName>
</protein>
<keyword evidence="2" id="KW-1185">Reference proteome</keyword>
<sequence>MKKELGLGFSFGDFLILSFGEKMTELNPVCEFILSDCWKTDPIQEEERSADRESLQRRLQLAALLPLYIVSTAFLAQWASNFDQIGLEHGH</sequence>
<organism evidence="1 2">
    <name type="scientific">Nephila pilipes</name>
    <name type="common">Giant wood spider</name>
    <name type="synonym">Nephila maculata</name>
    <dbReference type="NCBI Taxonomy" id="299642"/>
    <lineage>
        <taxon>Eukaryota</taxon>
        <taxon>Metazoa</taxon>
        <taxon>Ecdysozoa</taxon>
        <taxon>Arthropoda</taxon>
        <taxon>Chelicerata</taxon>
        <taxon>Arachnida</taxon>
        <taxon>Araneae</taxon>
        <taxon>Araneomorphae</taxon>
        <taxon>Entelegynae</taxon>
        <taxon>Araneoidea</taxon>
        <taxon>Nephilidae</taxon>
        <taxon>Nephila</taxon>
    </lineage>
</organism>